<dbReference type="Gene3D" id="2.30.30.40">
    <property type="entry name" value="SH3 Domains"/>
    <property type="match status" value="1"/>
</dbReference>
<sequence length="3199" mass="352020">MHRSDIGVIKKALADYELKAQEMNVGVNYMALDDERRRQEHLLRELQELEMEIKALSLNNPELPHLASIVGAELSHNTKCLQYLTGISELERSIGEVATHFTERSVKLSNPNSLHKSVVTYKTLTDNVKSCWMYVDQLAALAQIHLKASAEYHQFYHEANEVEAKLEKQLMIAQKAHQSATMRRSHKEATKVANEIREQLNIMQSLWQRSKNLVKRSETIVPIRLRLGGVAKGMAIEDPNNRPVMVRAMVSLTGPDYKIQKGEHLQLIDNRQDSHLWRVQTSSGIVEVPSVCFWLTDTDAEATDRAISIKQVCKKTWMEIVNLISLRLYEQYVDLFQQFNSQEVICSHEGALNMLLADLQKQLIEKVGQDGRLQSEVATFRKNVIITKRLERLQSGDVNLREPDVVQIRAPLLRLQDHLMAVEQMQQEMVLLNNHIADYLSEVNNERRQISRTLDHLNRLTKQSEQELNDMMREMDQLKTIQERRLYQQTPGHLKVQPLITSEQKGKPKRSRSQPRMTVVNAISSSTGSSDSEPTSDPCIRGGGRRAKSQVIQLDAMVQIGSESKSAETQHRDGRIEVARRYSQQHKSVQLIPSQPVKLEAQTQIGYSVIDGGVQVDESSLESYNMVIKRATLLQRSRSLTPSSEDDEGHEYITEVAAAVPLQAAKTKGRRRYTAAAQSGPLSKKKSSSLTSLVHSCTQLGLVTTDKAVSPVQELALTQSCPNCQSKIILSSQTQVGQIYSGTEKYQYYPLCEVNSEDGLRQHRVSKKVQSGYPCLTDRANLYCQCDVLGPITSHEGTEIGSDLHQRKLNTYTQIGVLYSNARQQAGILDYDVASASTQVGRVNKDLHQRSPISYERRSGQAQTRRRSAQELSSSSGAIDTLPSEANKHVTVVLMRPKAANSSTQIGTLLSGEFVQTNKYDSAGVVAKHGQISSSHLGRRSHSYTQVGQLYQQAGVQKGHIEINVEPDMVPIAQVPSSMERSAPPSKGRPNGMSVQVTRKLYDDSTQISHVLSHDEVQTQNLSNSKVWQQNLQVYDIHRHKPQRSSSVPSIQFSTETQVGPMVMHENLSPIDLDEYVTVIRPTEMLNVQATPKTMRNKRIQSMGIPSARNVEMQIGQLLQESGTQSLVGLEGFDETPIAPSLLSVQQKAISMPNVGVAEAQVHPSLRGKKLQVSITMDAPIHEKKHSKKLQVSVIPSREMYDVQVETVPILQKEQFDVGCDTKIQPENISKKVQVSLMEGGPEVPRVENQNPLYSTIPYQSPVDTIPLVQPETTLQVRSAPPSQLMDASCEAITDAKYFDAKCQCDELKPTTLGKKLQVELGGQMTTPDKVDIACDSSDLVKTFGKKLQVELNAPSQTSLKTMKDEICEAMAEKKVYDANQQVAINDEQPQIFTQVALQPVYSAPPISQTASMCDTACEALRNESACDGFTQSEKIRGVGKKLQVSISIEEIKKSVYEIASMQAYSEDTFSPLSESSRMQPVYAAPPAKLAIDTEDRACDALPRNDFFDASVQSVEFSQSKPNVVGKKLQVSLPNLTSSTIQLEQHSVAKSLGFPKAVQTDEFYPQPASQLVLLQEEKKVCSAPPPSQSRAPTEDRACDAIASASTFNAAIQTLKAPKPEAFGKKLQVNLLNLVVMSSQSTVEVQPPSQPIYVENTAKAFSAPPPLAQPKVQTEDRACDAIVSTSVFDAGVQIANLEGTRTTFVGKKLQVTPPPLSLLTAQTIFEQSSPQVIHLEQAPKVCSAPPISLQPKVQMDDKSCDAIEPAKAFDAGVQALELQPSKSAIVGKKLQVNLPALATISSQGTGVVATPEKPHVALEVSGVQTVQEPTAVPPMQVLRAEQTNKVFSAPPPPQPLVQTEDKSCDAVEVANVFNAGVQVAELQPSKGPGLGKKLQVDLPALATISSQGTGVVATPEKPHVALEVSGVQTVQEPTAVPPMQVLRAEQTNKVFSAPPPPQPLVQTEDKSCDAVEVANVFNAGVQVADISKPKPKIVGKNLQVSLPTYTQVKPVVANKGIQLTPITLETSLVQCTLKETTIPSQSIHVEEAKKVFTAPPSLQVAKISTVDKACDASIHSSMFDADIQVSELPTPKPDTMGKKLQVAPTPYSILRVQTTEEIPSVAVKPTSQGKKFQVSPPPLVVSSVQSTLRVESAPDLHIVKTELAPKVFAAPPPPPKAATVDVGSDAVELAQVFNATTQSSPVTFADTIESPKKPLTYGKMLQTDLSADLVESRVQVHSKVELEVVCVQTETGPTGRSVTNDMSTQADYVQQHKTPAKFGKKLQVDMHSPMDEKSAQTQLPYSLELTTVQTEMAAPIPAMMVQPVKESALLYSALPKSNTVDRGLDAKPLPQMGITITQTDSLSPTVSYVQSTLHQPQVPASKAQMHDFGSNPSPESMNEITTHLDEVARFGKKMQVVPLAMEIGLSQTTWQEVAAPPIIGVEEASVVRSAPPLPSQPSKKDAAINALSSKPYNNAFTQISAVPMYGKKMQVMPLPLSSCTCQAAPVETLTSSPIIESREDAVKVFAAPPVKVLTREDKACEPMFKAPVNDVSLQFDTPTQKPPSRSVRIQKGVGAFEGMRVIGIQYNAPESRRSPLSPLLSRGGNGIEWGIQVEPTTLVGTTQTPPMETSVIFTSSKSDVFSRTTQADFEQQKPITQTNFLSTATIPARQQQNLFSFVRETKAKVSSRRARSGSQGLIPYKTQVFSPSGSLSVSVPAMLNVRTDVPSPATITECYGYSSRVAAPQLPRRYANRLRTSSGRGSHERRNRSLENIYFRSSRTIPRHYISDSDLAVGNRRVQQQMELEERCEECITQCVRLIGYEKVAQMLIDSQYRDSESDNRRRRLQNARTQYTSTTTIACPYCCQSSVLEGEGRTRWPSGAGEEEFYSGEDGGEWDSMQSSYGSTKHGSYRWISRTPIIRAMQTEPSSDEVDKLMKNRALSAYCSDYELQQSGINANFEENAAFTFVAWKTDREGEDKLELDTVGNLLKLTLVGARVPGTGEVISAADAFYRGILRVIYMDDERGAILPLTTAINANAVIVEKRFSTGVGIAFHYSPRKFPVECTAVWQTPNMRRRTYRVNYIRLSDRERVPVRRALEQGIIDKYSGEIVGVRTLPKTEMGDPLLQMRESSVGTGDTMARKQRPERFNIREAILNDIISVDLIQPEIILLPDSEADSATHSRRREGSISASTESNSDLEV</sequence>
<organism evidence="6 7">
    <name type="scientific">Taenia crassiceps</name>
    <dbReference type="NCBI Taxonomy" id="6207"/>
    <lineage>
        <taxon>Eukaryota</taxon>
        <taxon>Metazoa</taxon>
        <taxon>Spiralia</taxon>
        <taxon>Lophotrochozoa</taxon>
        <taxon>Platyhelminthes</taxon>
        <taxon>Cestoda</taxon>
        <taxon>Eucestoda</taxon>
        <taxon>Cyclophyllidea</taxon>
        <taxon>Taeniidae</taxon>
        <taxon>Taenia</taxon>
    </lineage>
</organism>
<protein>
    <recommendedName>
        <fullName evidence="5">Desmoplakin SH3 domain-containing protein</fullName>
    </recommendedName>
</protein>
<feature type="region of interest" description="Disordered" evidence="4">
    <location>
        <begin position="523"/>
        <end position="547"/>
    </location>
</feature>
<feature type="coiled-coil region" evidence="3">
    <location>
        <begin position="422"/>
        <end position="481"/>
    </location>
</feature>
<proteinExistence type="predicted"/>
<comment type="caution">
    <text evidence="6">The sequence shown here is derived from an EMBL/GenBank/DDBJ whole genome shotgun (WGS) entry which is preliminary data.</text>
</comment>
<feature type="region of interest" description="Disordered" evidence="4">
    <location>
        <begin position="842"/>
        <end position="881"/>
    </location>
</feature>
<gene>
    <name evidence="6" type="ORF">TcWFU_008634</name>
</gene>
<feature type="region of interest" description="Disordered" evidence="4">
    <location>
        <begin position="3174"/>
        <end position="3199"/>
    </location>
</feature>
<dbReference type="EMBL" id="JAKROA010000004">
    <property type="protein sequence ID" value="KAL5108103.1"/>
    <property type="molecule type" value="Genomic_DNA"/>
</dbReference>
<keyword evidence="3" id="KW-0175">Coiled coil</keyword>
<feature type="coiled-coil region" evidence="3">
    <location>
        <begin position="29"/>
        <end position="59"/>
    </location>
</feature>
<feature type="compositionally biased region" description="Polar residues" evidence="4">
    <location>
        <begin position="3187"/>
        <end position="3199"/>
    </location>
</feature>
<feature type="compositionally biased region" description="Basic and acidic residues" evidence="4">
    <location>
        <begin position="843"/>
        <end position="859"/>
    </location>
</feature>
<feature type="domain" description="Desmoplakin SH3" evidence="5">
    <location>
        <begin position="239"/>
        <end position="294"/>
    </location>
</feature>
<feature type="compositionally biased region" description="Low complexity" evidence="4">
    <location>
        <begin position="524"/>
        <end position="538"/>
    </location>
</feature>
<evidence type="ECO:0000256" key="3">
    <source>
        <dbReference type="SAM" id="Coils"/>
    </source>
</evidence>
<name>A0ABR4QEW3_9CEST</name>
<dbReference type="Proteomes" id="UP001651158">
    <property type="component" value="Unassembled WGS sequence"/>
</dbReference>
<evidence type="ECO:0000259" key="5">
    <source>
        <dbReference type="Pfam" id="PF17902"/>
    </source>
</evidence>
<accession>A0ABR4QEW3</accession>
<evidence type="ECO:0000313" key="7">
    <source>
        <dbReference type="Proteomes" id="UP001651158"/>
    </source>
</evidence>
<evidence type="ECO:0000313" key="6">
    <source>
        <dbReference type="EMBL" id="KAL5108103.1"/>
    </source>
</evidence>
<dbReference type="InterPro" id="IPR043197">
    <property type="entry name" value="Plakin"/>
</dbReference>
<dbReference type="InterPro" id="IPR041615">
    <property type="entry name" value="Desmoplakin_SH3"/>
</dbReference>
<evidence type="ECO:0000256" key="1">
    <source>
        <dbReference type="ARBA" id="ARBA00022553"/>
    </source>
</evidence>
<dbReference type="PANTHER" id="PTHR23169">
    <property type="entry name" value="ENVOPLAKIN"/>
    <property type="match status" value="1"/>
</dbReference>
<feature type="region of interest" description="Disordered" evidence="4">
    <location>
        <begin position="498"/>
        <end position="517"/>
    </location>
</feature>
<evidence type="ECO:0000256" key="4">
    <source>
        <dbReference type="SAM" id="MobiDB-lite"/>
    </source>
</evidence>
<keyword evidence="1" id="KW-0597">Phosphoprotein</keyword>
<dbReference type="Gene3D" id="1.20.58.60">
    <property type="match status" value="1"/>
</dbReference>
<keyword evidence="2" id="KW-0677">Repeat</keyword>
<evidence type="ECO:0000256" key="2">
    <source>
        <dbReference type="ARBA" id="ARBA00022737"/>
    </source>
</evidence>
<keyword evidence="7" id="KW-1185">Reference proteome</keyword>
<reference evidence="6 7" key="1">
    <citation type="journal article" date="2022" name="Front. Cell. Infect. Microbiol.">
        <title>The Genomes of Two Strains of Taenia crassiceps the Animal Model for the Study of Human Cysticercosis.</title>
        <authorList>
            <person name="Bobes R.J."/>
            <person name="Estrada K."/>
            <person name="Rios-Valencia D.G."/>
            <person name="Calderon-Gallegos A."/>
            <person name="de la Torre P."/>
            <person name="Carrero J.C."/>
            <person name="Sanchez-Flores A."/>
            <person name="Laclette J.P."/>
        </authorList>
    </citation>
    <scope>NUCLEOTIDE SEQUENCE [LARGE SCALE GENOMIC DNA]</scope>
    <source>
        <strain evidence="6">WFUcys</strain>
    </source>
</reference>
<dbReference type="Pfam" id="PF17902">
    <property type="entry name" value="SH3_10"/>
    <property type="match status" value="1"/>
</dbReference>